<comment type="subcellular location">
    <subcellularLocation>
        <location evidence="1">Cell membrane</location>
    </subcellularLocation>
</comment>
<proteinExistence type="inferred from homology"/>
<dbReference type="Pfam" id="PF02397">
    <property type="entry name" value="Bac_transf"/>
    <property type="match status" value="1"/>
</dbReference>
<reference evidence="10 11" key="1">
    <citation type="submission" date="2019-03" db="EMBL/GenBank/DDBJ databases">
        <authorList>
            <person name="Liu G."/>
        </authorList>
    </citation>
    <scope>NUCLEOTIDE SEQUENCE [LARGE SCALE GENOMIC DNA]</scope>
    <source>
        <strain evidence="10 11">DSM 19099</strain>
    </source>
</reference>
<dbReference type="GO" id="GO:0005886">
    <property type="term" value="C:plasma membrane"/>
    <property type="evidence" value="ECO:0007669"/>
    <property type="project" value="UniProtKB-SubCell"/>
</dbReference>
<dbReference type="InterPro" id="IPR003362">
    <property type="entry name" value="Bact_transf"/>
</dbReference>
<evidence type="ECO:0000256" key="3">
    <source>
        <dbReference type="ARBA" id="ARBA00022475"/>
    </source>
</evidence>
<dbReference type="Proteomes" id="UP000298210">
    <property type="component" value="Unassembled WGS sequence"/>
</dbReference>
<organism evidence="10 11">
    <name type="scientific">Shouchella lehensis</name>
    <dbReference type="NCBI Taxonomy" id="300825"/>
    <lineage>
        <taxon>Bacteria</taxon>
        <taxon>Bacillati</taxon>
        <taxon>Bacillota</taxon>
        <taxon>Bacilli</taxon>
        <taxon>Bacillales</taxon>
        <taxon>Bacillaceae</taxon>
        <taxon>Shouchella</taxon>
    </lineage>
</organism>
<gene>
    <name evidence="10" type="ORF">E2L03_17275</name>
</gene>
<dbReference type="EMBL" id="SNUX01000004">
    <property type="protein sequence ID" value="TES46448.1"/>
    <property type="molecule type" value="Genomic_DNA"/>
</dbReference>
<keyword evidence="7 8" id="KW-0472">Membrane</keyword>
<keyword evidence="4 10" id="KW-0808">Transferase</keyword>
<evidence type="ECO:0000256" key="1">
    <source>
        <dbReference type="ARBA" id="ARBA00004236"/>
    </source>
</evidence>
<evidence type="ECO:0000256" key="6">
    <source>
        <dbReference type="ARBA" id="ARBA00022989"/>
    </source>
</evidence>
<accession>A0A4Y7WFC0</accession>
<comment type="similarity">
    <text evidence="2">Belongs to the bacterial sugar transferase family.</text>
</comment>
<sequence length="231" mass="26859">MLDTSRARDQVFKSNNVKEKEKIFQDKKTYIFAKRSIDIIGALVMSLLILPAVLFILMLYLFESKKGPVLFKQERAGKHGEMFNIYKFRSMAIDAEDRLKREPSLYQKYVDNNYKLEPHEDPRITKLGAFLRKTSLDELPQIINVLKGEMSLVGPRPVVKPELEEYGDHLDKFLSVKPGVTGYWQVSGRSDVVYPERVNVELYYVYNRSLKLDIKILFKTVSQVLLRKGAY</sequence>
<dbReference type="PANTHER" id="PTHR30576:SF4">
    <property type="entry name" value="UNDECAPRENYL-PHOSPHATE GALACTOSE PHOSPHOTRANSFERASE"/>
    <property type="match status" value="1"/>
</dbReference>
<protein>
    <submittedName>
        <fullName evidence="10">Sugar transferase</fullName>
    </submittedName>
</protein>
<keyword evidence="6 8" id="KW-1133">Transmembrane helix</keyword>
<evidence type="ECO:0000256" key="4">
    <source>
        <dbReference type="ARBA" id="ARBA00022679"/>
    </source>
</evidence>
<evidence type="ECO:0000313" key="11">
    <source>
        <dbReference type="Proteomes" id="UP000298210"/>
    </source>
</evidence>
<comment type="caution">
    <text evidence="10">The sequence shown here is derived from an EMBL/GenBank/DDBJ whole genome shotgun (WGS) entry which is preliminary data.</text>
</comment>
<dbReference type="AlphaFoldDB" id="A0A4Y7WFC0"/>
<evidence type="ECO:0000256" key="8">
    <source>
        <dbReference type="SAM" id="Phobius"/>
    </source>
</evidence>
<evidence type="ECO:0000313" key="10">
    <source>
        <dbReference type="EMBL" id="TES46448.1"/>
    </source>
</evidence>
<feature type="domain" description="Bacterial sugar transferase" evidence="9">
    <location>
        <begin position="34"/>
        <end position="225"/>
    </location>
</feature>
<evidence type="ECO:0000256" key="5">
    <source>
        <dbReference type="ARBA" id="ARBA00022692"/>
    </source>
</evidence>
<feature type="transmembrane region" description="Helical" evidence="8">
    <location>
        <begin position="39"/>
        <end position="62"/>
    </location>
</feature>
<keyword evidence="5 8" id="KW-0812">Transmembrane</keyword>
<name>A0A4Y7WFC0_9BACI</name>
<keyword evidence="3" id="KW-1003">Cell membrane</keyword>
<evidence type="ECO:0000259" key="9">
    <source>
        <dbReference type="Pfam" id="PF02397"/>
    </source>
</evidence>
<evidence type="ECO:0000256" key="7">
    <source>
        <dbReference type="ARBA" id="ARBA00023136"/>
    </source>
</evidence>
<evidence type="ECO:0000256" key="2">
    <source>
        <dbReference type="ARBA" id="ARBA00006464"/>
    </source>
</evidence>
<dbReference type="PANTHER" id="PTHR30576">
    <property type="entry name" value="COLANIC BIOSYNTHESIS UDP-GLUCOSE LIPID CARRIER TRANSFERASE"/>
    <property type="match status" value="1"/>
</dbReference>
<dbReference type="GO" id="GO:0016780">
    <property type="term" value="F:phosphotransferase activity, for other substituted phosphate groups"/>
    <property type="evidence" value="ECO:0007669"/>
    <property type="project" value="TreeGrafter"/>
</dbReference>